<feature type="transmembrane region" description="Helical" evidence="2">
    <location>
        <begin position="319"/>
        <end position="341"/>
    </location>
</feature>
<keyword evidence="2" id="KW-1133">Transmembrane helix</keyword>
<evidence type="ECO:0000256" key="1">
    <source>
        <dbReference type="SAM" id="MobiDB-lite"/>
    </source>
</evidence>
<keyword evidence="2" id="KW-0472">Membrane</keyword>
<keyword evidence="4" id="KW-1185">Reference proteome</keyword>
<accession>A0A267GZ31</accession>
<organism evidence="3 4">
    <name type="scientific">Macrostomum lignano</name>
    <dbReference type="NCBI Taxonomy" id="282301"/>
    <lineage>
        <taxon>Eukaryota</taxon>
        <taxon>Metazoa</taxon>
        <taxon>Spiralia</taxon>
        <taxon>Lophotrochozoa</taxon>
        <taxon>Platyhelminthes</taxon>
        <taxon>Rhabditophora</taxon>
        <taxon>Macrostomorpha</taxon>
        <taxon>Macrostomida</taxon>
        <taxon>Macrostomidae</taxon>
        <taxon>Macrostomum</taxon>
    </lineage>
</organism>
<name>A0A267GZ31_9PLAT</name>
<keyword evidence="2" id="KW-0812">Transmembrane</keyword>
<evidence type="ECO:0000256" key="2">
    <source>
        <dbReference type="SAM" id="Phobius"/>
    </source>
</evidence>
<evidence type="ECO:0000313" key="3">
    <source>
        <dbReference type="EMBL" id="PAA91265.1"/>
    </source>
</evidence>
<evidence type="ECO:0000313" key="4">
    <source>
        <dbReference type="Proteomes" id="UP000215902"/>
    </source>
</evidence>
<feature type="region of interest" description="Disordered" evidence="1">
    <location>
        <begin position="610"/>
        <end position="629"/>
    </location>
</feature>
<dbReference type="Proteomes" id="UP000215902">
    <property type="component" value="Unassembled WGS sequence"/>
</dbReference>
<sequence>MRRCSCCTPASLSSSQPSWSAVRTLCYYSDTESVATAATDAATAGSRRCEVDERSELELSVFVQVLLTGDQTLIDRTVQLVESRPDNSLWPGVRCALFGLADLCCCPELPGRQLRLARLFCGLTRRHADFCARLLLEEATVEAMRPVEFAATWDLFYLVDAFANAPGHLIRVSPHPTDSRLSTEEIHLTPYACAGGPRFLKSPFLRLVNAAQPRLGEALSPGHLRFYRSRVARAYFASLRPLIGQKSVTFSSAFSYLFMYFSLLTTLTVRIFTRDTFNASVEVRVPGLESDFSSDGGNDSSVISYLRLVSPETLSAFRYVFYVRLVLQIGIFGCWGAWIGMKMINHYSLHRSARRDWLGARWLSSSVTMRRDVFDGVMLSFVLMQLVALLLEQLFFIDLAGSYSATDDPQVFYVNKSRLQVGIVTTCTYLLVMLLVMMCDMSLHHRIFFYVLYSLNVSSKMVYLICAPIFMVGCTLLLSQPFIPTDCSRWACVPDFVIRTFRYTFGLTEFRGLADYLVLWPQAIVYLCVAVFTLNFGVAMLTQQIALLQDSVEFRQHMLLAYIVHQFETARRQVTRLTLPARVLRLIDDRNGEAVSLVLTRLRARAADCRGGCGGDTSEEDDGEDEDSDLGVTAVARAARARAVLG</sequence>
<comment type="caution">
    <text evidence="3">The sequence shown here is derived from an EMBL/GenBank/DDBJ whole genome shotgun (WGS) entry which is preliminary data.</text>
</comment>
<feature type="compositionally biased region" description="Acidic residues" evidence="1">
    <location>
        <begin position="617"/>
        <end position="629"/>
    </location>
</feature>
<feature type="transmembrane region" description="Helical" evidence="2">
    <location>
        <begin position="417"/>
        <end position="440"/>
    </location>
</feature>
<proteinExistence type="predicted"/>
<dbReference type="AlphaFoldDB" id="A0A267GZ31"/>
<protein>
    <submittedName>
        <fullName evidence="3">Uncharacterized protein</fullName>
    </submittedName>
</protein>
<reference evidence="3 4" key="1">
    <citation type="submission" date="2017-06" db="EMBL/GenBank/DDBJ databases">
        <title>A platform for efficient transgenesis in Macrostomum lignano, a flatworm model organism for stem cell research.</title>
        <authorList>
            <person name="Berezikov E."/>
        </authorList>
    </citation>
    <scope>NUCLEOTIDE SEQUENCE [LARGE SCALE GENOMIC DNA]</scope>
    <source>
        <strain evidence="3">DV1</strain>
        <tissue evidence="3">Whole organism</tissue>
    </source>
</reference>
<dbReference type="EMBL" id="NIVC01000092">
    <property type="protein sequence ID" value="PAA91265.1"/>
    <property type="molecule type" value="Genomic_DNA"/>
</dbReference>
<feature type="transmembrane region" description="Helical" evidence="2">
    <location>
        <begin position="373"/>
        <end position="397"/>
    </location>
</feature>
<gene>
    <name evidence="3" type="ORF">BOX15_Mlig006035g7</name>
</gene>
<feature type="transmembrane region" description="Helical" evidence="2">
    <location>
        <begin position="523"/>
        <end position="548"/>
    </location>
</feature>